<dbReference type="InterPro" id="IPR036709">
    <property type="entry name" value="Autotransporte_beta_dom_sf"/>
</dbReference>
<dbReference type="Pfam" id="PF03797">
    <property type="entry name" value="Autotransporter"/>
    <property type="match status" value="1"/>
</dbReference>
<dbReference type="SUPFAM" id="SSF103515">
    <property type="entry name" value="Autotransporter"/>
    <property type="match status" value="1"/>
</dbReference>
<evidence type="ECO:0000259" key="1">
    <source>
        <dbReference type="PROSITE" id="PS51208"/>
    </source>
</evidence>
<feature type="domain" description="Autotransporter" evidence="1">
    <location>
        <begin position="1"/>
        <end position="144"/>
    </location>
</feature>
<reference evidence="2" key="1">
    <citation type="journal article" date="2013" name="Genome Biol.">
        <title>Comparative genomics of the core and accessory genomes of 48 Sinorhizobium strains comprising five genospecies.</title>
        <authorList>
            <person name="Sugawara M."/>
            <person name="Epstein B."/>
            <person name="Badgley B.D."/>
            <person name="Unno T."/>
            <person name="Xu L."/>
            <person name="Reese J."/>
            <person name="Gyaneshwar P."/>
            <person name="Denny R."/>
            <person name="Mudge J."/>
            <person name="Bharti A.K."/>
            <person name="Farmer A.D."/>
            <person name="May G.D."/>
            <person name="Woodward J.E."/>
            <person name="Medigue C."/>
            <person name="Vallenet D."/>
            <person name="Lajus A."/>
            <person name="Rouy Z."/>
            <person name="Martinez-Vaz B."/>
            <person name="Tiffin P."/>
            <person name="Young N.D."/>
            <person name="Sadowsky M.J."/>
        </authorList>
    </citation>
    <scope>NUCLEOTIDE SEQUENCE</scope>
    <source>
        <strain evidence="2">M30</strain>
    </source>
</reference>
<name>A0A6A7ZP47_RHIML</name>
<comment type="caution">
    <text evidence="2">The sequence shown here is derived from an EMBL/GenBank/DDBJ whole genome shotgun (WGS) entry which is preliminary data.</text>
</comment>
<dbReference type="GeneID" id="25013916"/>
<dbReference type="InterPro" id="IPR005546">
    <property type="entry name" value="Autotransporte_beta"/>
</dbReference>
<gene>
    <name evidence="2" type="ORF">GHK45_12055</name>
</gene>
<accession>A0A6A7ZP47</accession>
<dbReference type="EMBL" id="WISP01000094">
    <property type="protein sequence ID" value="MQW04494.1"/>
    <property type="molecule type" value="Genomic_DNA"/>
</dbReference>
<dbReference type="RefSeq" id="WP_015242781.1">
    <property type="nucleotide sequence ID" value="NZ_CP021806.1"/>
</dbReference>
<protein>
    <submittedName>
        <fullName evidence="2">Autotransporter domain-containing protein</fullName>
    </submittedName>
</protein>
<dbReference type="AlphaFoldDB" id="A0A6A7ZP47"/>
<dbReference type="Gene3D" id="2.40.128.130">
    <property type="entry name" value="Autotransporter beta-domain"/>
    <property type="match status" value="1"/>
</dbReference>
<dbReference type="NCBIfam" id="TIGR01414">
    <property type="entry name" value="autotrans_barl"/>
    <property type="match status" value="1"/>
</dbReference>
<dbReference type="GO" id="GO:0019867">
    <property type="term" value="C:outer membrane"/>
    <property type="evidence" value="ECO:0007669"/>
    <property type="project" value="InterPro"/>
</dbReference>
<dbReference type="PROSITE" id="PS51208">
    <property type="entry name" value="AUTOTRANSPORTER"/>
    <property type="match status" value="1"/>
</dbReference>
<proteinExistence type="predicted"/>
<evidence type="ECO:0000313" key="2">
    <source>
        <dbReference type="EMBL" id="MQW04494.1"/>
    </source>
</evidence>
<organism evidence="2">
    <name type="scientific">Rhizobium meliloti</name>
    <name type="common">Ensifer meliloti</name>
    <name type="synonym">Sinorhizobium meliloti</name>
    <dbReference type="NCBI Taxonomy" id="382"/>
    <lineage>
        <taxon>Bacteria</taxon>
        <taxon>Pseudomonadati</taxon>
        <taxon>Pseudomonadota</taxon>
        <taxon>Alphaproteobacteria</taxon>
        <taxon>Hyphomicrobiales</taxon>
        <taxon>Rhizobiaceae</taxon>
        <taxon>Sinorhizobium/Ensifer group</taxon>
        <taxon>Sinorhizobium</taxon>
    </lineage>
</organism>
<dbReference type="InterPro" id="IPR006315">
    <property type="entry name" value="OM_autotransptr_brl_dom"/>
</dbReference>
<sequence length="144" mass="15090">MAPASLPAPFLFANSHSFSGDLWGLQAGQDLIGALHDDGSQDRVGLFDAYTGTSGSNGGNTLGRLQFEVGSIDLHASSIGAYWTHIGEDGWYVDSIGMYSWLDGGLSSDRGIGADTSGNSVAFSVEAGYPFRFDNGWMLGPGSM</sequence>